<dbReference type="InterPro" id="IPR036425">
    <property type="entry name" value="MoaB/Mog-like_dom_sf"/>
</dbReference>
<keyword evidence="3" id="KW-0500">Molybdenum</keyword>
<dbReference type="CDD" id="cd00887">
    <property type="entry name" value="MoeA"/>
    <property type="match status" value="1"/>
</dbReference>
<dbReference type="GO" id="GO:0046872">
    <property type="term" value="F:metal ion binding"/>
    <property type="evidence" value="ECO:0007669"/>
    <property type="project" value="UniProtKB-UniRule"/>
</dbReference>
<dbReference type="GO" id="GO:0061599">
    <property type="term" value="F:molybdopterin molybdotransferase activity"/>
    <property type="evidence" value="ECO:0007669"/>
    <property type="project" value="UniProtKB-UniRule"/>
</dbReference>
<evidence type="ECO:0000313" key="6">
    <source>
        <dbReference type="Proteomes" id="UP001165065"/>
    </source>
</evidence>
<dbReference type="PROSITE" id="PS01079">
    <property type="entry name" value="MOCF_BIOSYNTHESIS_2"/>
    <property type="match status" value="1"/>
</dbReference>
<keyword evidence="6" id="KW-1185">Reference proteome</keyword>
<dbReference type="Gene3D" id="2.40.340.10">
    <property type="entry name" value="MoeA, C-terminal, domain IV"/>
    <property type="match status" value="1"/>
</dbReference>
<sequence>MISVSSALSIVLKTVPPPILSTESVPISASTLLNRVLSEDVVCKEGYPRYKVSIVDGYAFSTDVHGDPENFKVGDEWIVMGRIRAGQCVGSVVEKGRGCYYVTTGGRVPEGCDYVVPVEIFKGTGEVGTSVCVDGEEGYYFKLPKNKNVRLPGCDVEKGGRVGWKGQKVEGNNLGLLAMSGRREVECFKMVTIGVMSTGNEIRDVGEGGEEDEGGDWIYDANRPMMIGCLMELGALVMDLGIAKDDVKDLEGRLLKAFSGGCAAVVTTGGASMGDRDYMERVITNLGGSVLFGRLMMKPGKPTTFAKIEAGEHRGKCVFALPGNPCSAWVTGKLLLSPAVRAMQGLVERDGGGGDGGVECMLDGDVRLDADRPEYHRVRVNWEGSMGCYVGRSTGVQRSSRLLSTVGAEGENGNGLLLLPRGKDTEDGWARKGEVFQCILTGRVGGGRRQEGGSGMEREGVRGGLGEGKEEAVRILGGCKGDRRAVKDAIWKVWGEGGVSGVVLTVCDLGDVEGGLGAAGVRDWCGEIRGEGGRNTEAYLGGVVRKWLGGADGGCVDVAVGEEEGRVEVRLDFGGGGGEGEGMEGMWREIKRIIKRAGRERRNLG</sequence>
<dbReference type="AlphaFoldDB" id="A0A9W7FUD5"/>
<keyword evidence="3" id="KW-0479">Metal-binding</keyword>
<evidence type="ECO:0000313" key="5">
    <source>
        <dbReference type="EMBL" id="GMI20420.1"/>
    </source>
</evidence>
<dbReference type="InterPro" id="IPR008284">
    <property type="entry name" value="MoCF_biosynth_CS"/>
</dbReference>
<dbReference type="GO" id="GO:0061598">
    <property type="term" value="F:molybdopterin adenylyltransferase activity"/>
    <property type="evidence" value="ECO:0007669"/>
    <property type="project" value="UniProtKB-UniRule"/>
</dbReference>
<comment type="catalytic activity">
    <reaction evidence="3">
        <text>molybdopterin + ATP + H(+) = adenylyl-molybdopterin + diphosphate</text>
        <dbReference type="Rhea" id="RHEA:31331"/>
        <dbReference type="ChEBI" id="CHEBI:15378"/>
        <dbReference type="ChEBI" id="CHEBI:30616"/>
        <dbReference type="ChEBI" id="CHEBI:33019"/>
        <dbReference type="ChEBI" id="CHEBI:58698"/>
        <dbReference type="ChEBI" id="CHEBI:62727"/>
    </reaction>
</comment>
<dbReference type="Pfam" id="PF00994">
    <property type="entry name" value="MoCF_biosynth"/>
    <property type="match status" value="1"/>
</dbReference>
<dbReference type="Proteomes" id="UP001165065">
    <property type="component" value="Unassembled WGS sequence"/>
</dbReference>
<dbReference type="Gene3D" id="3.40.980.10">
    <property type="entry name" value="MoaB/Mog-like domain"/>
    <property type="match status" value="1"/>
</dbReference>
<dbReference type="EMBL" id="BRYA01000510">
    <property type="protein sequence ID" value="GMI20420.1"/>
    <property type="molecule type" value="Genomic_DNA"/>
</dbReference>
<keyword evidence="3" id="KW-0808">Transferase</keyword>
<proteinExistence type="inferred from homology"/>
<protein>
    <recommendedName>
        <fullName evidence="4">MoaB/Mog domain-containing protein</fullName>
    </recommendedName>
</protein>
<dbReference type="GO" id="GO:0005829">
    <property type="term" value="C:cytosol"/>
    <property type="evidence" value="ECO:0007669"/>
    <property type="project" value="TreeGrafter"/>
</dbReference>
<dbReference type="SUPFAM" id="SSF63867">
    <property type="entry name" value="MoeA C-terminal domain-like"/>
    <property type="match status" value="1"/>
</dbReference>
<keyword evidence="2 3" id="KW-0501">Molybdenum cofactor biosynthesis</keyword>
<dbReference type="InterPro" id="IPR036688">
    <property type="entry name" value="MoeA_C_domain_IV_sf"/>
</dbReference>
<dbReference type="InterPro" id="IPR036135">
    <property type="entry name" value="MoeA_linker/N_sf"/>
</dbReference>
<feature type="domain" description="MoaB/Mog" evidence="4">
    <location>
        <begin position="194"/>
        <end position="342"/>
    </location>
</feature>
<dbReference type="InterPro" id="IPR038987">
    <property type="entry name" value="MoeA-like"/>
</dbReference>
<dbReference type="PANTHER" id="PTHR10192">
    <property type="entry name" value="MOLYBDOPTERIN BIOSYNTHESIS PROTEIN"/>
    <property type="match status" value="1"/>
</dbReference>
<evidence type="ECO:0000256" key="1">
    <source>
        <dbReference type="ARBA" id="ARBA00008339"/>
    </source>
</evidence>
<comment type="caution">
    <text evidence="5">The sequence shown here is derived from an EMBL/GenBank/DDBJ whole genome shotgun (WGS) entry which is preliminary data.</text>
</comment>
<comment type="similarity">
    <text evidence="3">Belongs to the MoeA family.</text>
</comment>
<accession>A0A9W7FUD5</accession>
<keyword evidence="3" id="KW-0460">Magnesium</keyword>
<dbReference type="Pfam" id="PF03453">
    <property type="entry name" value="MoeA_N"/>
    <property type="match status" value="1"/>
</dbReference>
<dbReference type="SMART" id="SM00852">
    <property type="entry name" value="MoCF_biosynth"/>
    <property type="match status" value="1"/>
</dbReference>
<organism evidence="5 6">
    <name type="scientific">Triparma columacea</name>
    <dbReference type="NCBI Taxonomy" id="722753"/>
    <lineage>
        <taxon>Eukaryota</taxon>
        <taxon>Sar</taxon>
        <taxon>Stramenopiles</taxon>
        <taxon>Ochrophyta</taxon>
        <taxon>Bolidophyceae</taxon>
        <taxon>Parmales</taxon>
        <taxon>Triparmaceae</taxon>
        <taxon>Triparma</taxon>
    </lineage>
</organism>
<dbReference type="Gene3D" id="2.170.190.11">
    <property type="entry name" value="Molybdopterin biosynthesis moea protein, domain 3"/>
    <property type="match status" value="1"/>
</dbReference>
<dbReference type="GO" id="GO:0006777">
    <property type="term" value="P:Mo-molybdopterin cofactor biosynthetic process"/>
    <property type="evidence" value="ECO:0007669"/>
    <property type="project" value="UniProtKB-UniRule"/>
</dbReference>
<comment type="pathway">
    <text evidence="3">Cofactor biosynthesis; molybdopterin biosynthesis.</text>
</comment>
<dbReference type="Gene3D" id="3.90.105.10">
    <property type="entry name" value="Molybdopterin biosynthesis moea protein, domain 2"/>
    <property type="match status" value="1"/>
</dbReference>
<dbReference type="OrthoDB" id="4349954at2759"/>
<name>A0A9W7FUD5_9STRA</name>
<reference evidence="6" key="1">
    <citation type="journal article" date="2023" name="Commun. Biol.">
        <title>Genome analysis of Parmales, the sister group of diatoms, reveals the evolutionary specialization of diatoms from phago-mixotrophs to photoautotrophs.</title>
        <authorList>
            <person name="Ban H."/>
            <person name="Sato S."/>
            <person name="Yoshikawa S."/>
            <person name="Yamada K."/>
            <person name="Nakamura Y."/>
            <person name="Ichinomiya M."/>
            <person name="Sato N."/>
            <person name="Blanc-Mathieu R."/>
            <person name="Endo H."/>
            <person name="Kuwata A."/>
            <person name="Ogata H."/>
        </authorList>
    </citation>
    <scope>NUCLEOTIDE SEQUENCE [LARGE SCALE GENOMIC DNA]</scope>
</reference>
<dbReference type="GO" id="GO:0005524">
    <property type="term" value="F:ATP binding"/>
    <property type="evidence" value="ECO:0007669"/>
    <property type="project" value="UniProtKB-UniRule"/>
</dbReference>
<comment type="similarity">
    <text evidence="1">In the C-terminal section; belongs to the MoeA family.</text>
</comment>
<dbReference type="SUPFAM" id="SSF63882">
    <property type="entry name" value="MoeA N-terminal region -like"/>
    <property type="match status" value="1"/>
</dbReference>
<evidence type="ECO:0000256" key="2">
    <source>
        <dbReference type="ARBA" id="ARBA00023150"/>
    </source>
</evidence>
<comment type="catalytic activity">
    <reaction evidence="3">
        <text>adenylyl-molybdopterin + molybdate = Mo-molybdopterin + AMP + H(+)</text>
        <dbReference type="Rhea" id="RHEA:35047"/>
        <dbReference type="ChEBI" id="CHEBI:15378"/>
        <dbReference type="ChEBI" id="CHEBI:36264"/>
        <dbReference type="ChEBI" id="CHEBI:62727"/>
        <dbReference type="ChEBI" id="CHEBI:71302"/>
        <dbReference type="ChEBI" id="CHEBI:456215"/>
    </reaction>
</comment>
<comment type="cofactor">
    <cofactor evidence="3">
        <name>Mg(2+)</name>
        <dbReference type="ChEBI" id="CHEBI:18420"/>
    </cofactor>
</comment>
<dbReference type="SUPFAM" id="SSF53218">
    <property type="entry name" value="Molybdenum cofactor biosynthesis proteins"/>
    <property type="match status" value="1"/>
</dbReference>
<evidence type="ECO:0000256" key="3">
    <source>
        <dbReference type="RuleBase" id="RU365090"/>
    </source>
</evidence>
<evidence type="ECO:0000259" key="4">
    <source>
        <dbReference type="SMART" id="SM00852"/>
    </source>
</evidence>
<dbReference type="InterPro" id="IPR001453">
    <property type="entry name" value="MoaB/Mog_dom"/>
</dbReference>
<gene>
    <name evidence="5" type="ORF">TrCOL_g12283</name>
</gene>
<dbReference type="InterPro" id="IPR005110">
    <property type="entry name" value="MoeA_linker/N"/>
</dbReference>
<comment type="function">
    <text evidence="3">Catalyzes two steps in the biosynthesis of the molybdenum cofactor. In the first step, molybdopterin is adenylated. Subsequently, molybdate is inserted into adenylated molybdopterin and AMP is released.</text>
</comment>
<dbReference type="PANTHER" id="PTHR10192:SF5">
    <property type="entry name" value="GEPHYRIN"/>
    <property type="match status" value="1"/>
</dbReference>